<evidence type="ECO:0000259" key="3">
    <source>
        <dbReference type="PROSITE" id="PS01031"/>
    </source>
</evidence>
<gene>
    <name evidence="4" type="ORF">ACFOSV_00480</name>
</gene>
<dbReference type="PROSITE" id="PS01031">
    <property type="entry name" value="SHSP"/>
    <property type="match status" value="1"/>
</dbReference>
<dbReference type="EMBL" id="JBHRZS010000002">
    <property type="protein sequence ID" value="MFC3878628.1"/>
    <property type="molecule type" value="Genomic_DNA"/>
</dbReference>
<comment type="similarity">
    <text evidence="1 2">Belongs to the small heat shock protein (HSP20) family.</text>
</comment>
<evidence type="ECO:0000313" key="5">
    <source>
        <dbReference type="Proteomes" id="UP001595805"/>
    </source>
</evidence>
<organism evidence="4 5">
    <name type="scientific">Algoriphagus namhaensis</name>
    <dbReference type="NCBI Taxonomy" id="915353"/>
    <lineage>
        <taxon>Bacteria</taxon>
        <taxon>Pseudomonadati</taxon>
        <taxon>Bacteroidota</taxon>
        <taxon>Cytophagia</taxon>
        <taxon>Cytophagales</taxon>
        <taxon>Cyclobacteriaceae</taxon>
        <taxon>Algoriphagus</taxon>
    </lineage>
</organism>
<dbReference type="InterPro" id="IPR031107">
    <property type="entry name" value="Small_HSP"/>
</dbReference>
<dbReference type="InterPro" id="IPR008978">
    <property type="entry name" value="HSP20-like_chaperone"/>
</dbReference>
<dbReference type="Gene3D" id="2.60.40.790">
    <property type="match status" value="1"/>
</dbReference>
<dbReference type="InterPro" id="IPR002068">
    <property type="entry name" value="A-crystallin/Hsp20_dom"/>
</dbReference>
<dbReference type="Pfam" id="PF00011">
    <property type="entry name" value="HSP20"/>
    <property type="match status" value="1"/>
</dbReference>
<accession>A0ABV8AL56</accession>
<evidence type="ECO:0000313" key="4">
    <source>
        <dbReference type="EMBL" id="MFC3878628.1"/>
    </source>
</evidence>
<protein>
    <submittedName>
        <fullName evidence="4">Hsp20/alpha crystallin family protein</fullName>
    </submittedName>
</protein>
<reference evidence="5" key="1">
    <citation type="journal article" date="2019" name="Int. J. Syst. Evol. Microbiol.">
        <title>The Global Catalogue of Microorganisms (GCM) 10K type strain sequencing project: providing services to taxonomists for standard genome sequencing and annotation.</title>
        <authorList>
            <consortium name="The Broad Institute Genomics Platform"/>
            <consortium name="The Broad Institute Genome Sequencing Center for Infectious Disease"/>
            <person name="Wu L."/>
            <person name="Ma J."/>
        </authorList>
    </citation>
    <scope>NUCLEOTIDE SEQUENCE [LARGE SCALE GENOMIC DNA]</scope>
    <source>
        <strain evidence="5">CCUG 60523</strain>
    </source>
</reference>
<name>A0ABV8AL56_9BACT</name>
<evidence type="ECO:0000256" key="2">
    <source>
        <dbReference type="RuleBase" id="RU003616"/>
    </source>
</evidence>
<proteinExistence type="inferred from homology"/>
<sequence length="142" mass="15878">MKLVRYNQLNPAYPSAVSSMLDKFFSDSFGPVAKSFNPAVDISEDEKAYDIQLSVPGAKKENFKIELVDGTLTISGERKWEEKKEGKNYHSVESQYGSFSRSFFLPDDAQSEGIEASYEDGILKVIVPKAEKKIAKSVIEVK</sequence>
<dbReference type="CDD" id="cd06464">
    <property type="entry name" value="ACD_sHsps-like"/>
    <property type="match status" value="1"/>
</dbReference>
<comment type="caution">
    <text evidence="4">The sequence shown here is derived from an EMBL/GenBank/DDBJ whole genome shotgun (WGS) entry which is preliminary data.</text>
</comment>
<dbReference type="RefSeq" id="WP_377902269.1">
    <property type="nucleotide sequence ID" value="NZ_JBHRZS010000002.1"/>
</dbReference>
<feature type="domain" description="SHSP" evidence="3">
    <location>
        <begin position="31"/>
        <end position="142"/>
    </location>
</feature>
<evidence type="ECO:0000256" key="1">
    <source>
        <dbReference type="PROSITE-ProRule" id="PRU00285"/>
    </source>
</evidence>
<dbReference type="PANTHER" id="PTHR11527">
    <property type="entry name" value="HEAT-SHOCK PROTEIN 20 FAMILY MEMBER"/>
    <property type="match status" value="1"/>
</dbReference>
<dbReference type="SUPFAM" id="SSF49764">
    <property type="entry name" value="HSP20-like chaperones"/>
    <property type="match status" value="1"/>
</dbReference>
<dbReference type="Proteomes" id="UP001595805">
    <property type="component" value="Unassembled WGS sequence"/>
</dbReference>
<keyword evidence="5" id="KW-1185">Reference proteome</keyword>